<dbReference type="Gene3D" id="3.90.780.10">
    <property type="entry name" value="5'-Nucleotidase, C-terminal domain"/>
    <property type="match status" value="1"/>
</dbReference>
<accession>A0ABW5QRI5</accession>
<dbReference type="Gene3D" id="3.60.21.10">
    <property type="match status" value="1"/>
</dbReference>
<dbReference type="InterPro" id="IPR036907">
    <property type="entry name" value="5'-Nucleotdase_C_sf"/>
</dbReference>
<dbReference type="SUPFAM" id="SSF55816">
    <property type="entry name" value="5'-nucleotidase (syn. UDP-sugar hydrolase), C-terminal domain"/>
    <property type="match status" value="1"/>
</dbReference>
<comment type="similarity">
    <text evidence="2">Belongs to the 5'-nucleotidase family.</text>
</comment>
<dbReference type="Pfam" id="PF02872">
    <property type="entry name" value="5_nucleotid_C"/>
    <property type="match status" value="1"/>
</dbReference>
<evidence type="ECO:0000313" key="5">
    <source>
        <dbReference type="EMBL" id="MFD2658977.1"/>
    </source>
</evidence>
<organism evidence="5 6">
    <name type="scientific">Paenibacillus thailandensis</name>
    <dbReference type="NCBI Taxonomy" id="393250"/>
    <lineage>
        <taxon>Bacteria</taxon>
        <taxon>Bacillati</taxon>
        <taxon>Bacillota</taxon>
        <taxon>Bacilli</taxon>
        <taxon>Bacillales</taxon>
        <taxon>Paenibacillaceae</taxon>
        <taxon>Paenibacillus</taxon>
    </lineage>
</organism>
<evidence type="ECO:0000259" key="4">
    <source>
        <dbReference type="Pfam" id="PF02872"/>
    </source>
</evidence>
<dbReference type="PANTHER" id="PTHR11575">
    <property type="entry name" value="5'-NUCLEOTIDASE-RELATED"/>
    <property type="match status" value="1"/>
</dbReference>
<feature type="domain" description="5'-Nucleotidase C-terminal" evidence="4">
    <location>
        <begin position="284"/>
        <end position="426"/>
    </location>
</feature>
<comment type="caution">
    <text evidence="5">The sequence shown here is derived from an EMBL/GenBank/DDBJ whole genome shotgun (WGS) entry which is preliminary data.</text>
</comment>
<evidence type="ECO:0000259" key="3">
    <source>
        <dbReference type="Pfam" id="PF00149"/>
    </source>
</evidence>
<keyword evidence="1" id="KW-0732">Signal</keyword>
<dbReference type="RefSeq" id="WP_379269049.1">
    <property type="nucleotide sequence ID" value="NZ_JBHUGT010000050.1"/>
</dbReference>
<feature type="domain" description="Calcineurin-like phosphoesterase" evidence="3">
    <location>
        <begin position="13"/>
        <end position="210"/>
    </location>
</feature>
<evidence type="ECO:0000256" key="1">
    <source>
        <dbReference type="ARBA" id="ARBA00022729"/>
    </source>
</evidence>
<dbReference type="SUPFAM" id="SSF56300">
    <property type="entry name" value="Metallo-dependent phosphatases"/>
    <property type="match status" value="1"/>
</dbReference>
<gene>
    <name evidence="5" type="ORF">ACFSW5_01715</name>
</gene>
<reference evidence="6" key="1">
    <citation type="journal article" date="2019" name="Int. J. Syst. Evol. Microbiol.">
        <title>The Global Catalogue of Microorganisms (GCM) 10K type strain sequencing project: providing services to taxonomists for standard genome sequencing and annotation.</title>
        <authorList>
            <consortium name="The Broad Institute Genomics Platform"/>
            <consortium name="The Broad Institute Genome Sequencing Center for Infectious Disease"/>
            <person name="Wu L."/>
            <person name="Ma J."/>
        </authorList>
    </citation>
    <scope>NUCLEOTIDE SEQUENCE [LARGE SCALE GENOMIC DNA]</scope>
    <source>
        <strain evidence="6">TISTR 1827</strain>
    </source>
</reference>
<keyword evidence="6" id="KW-1185">Reference proteome</keyword>
<dbReference type="InterPro" id="IPR008334">
    <property type="entry name" value="5'-Nucleotdase_C"/>
</dbReference>
<dbReference type="CDD" id="cd00845">
    <property type="entry name" value="MPP_UshA_N_like"/>
    <property type="match status" value="1"/>
</dbReference>
<dbReference type="EMBL" id="JBHUMY010000001">
    <property type="protein sequence ID" value="MFD2658977.1"/>
    <property type="molecule type" value="Genomic_DNA"/>
</dbReference>
<protein>
    <submittedName>
        <fullName evidence="5">Bifunctional metallophosphatase/5'-nucleotidase</fullName>
    </submittedName>
</protein>
<keyword evidence="2" id="KW-0378">Hydrolase</keyword>
<evidence type="ECO:0000256" key="2">
    <source>
        <dbReference type="RuleBase" id="RU362119"/>
    </source>
</evidence>
<dbReference type="InterPro" id="IPR004843">
    <property type="entry name" value="Calcineurin-like_PHP"/>
</dbReference>
<dbReference type="InterPro" id="IPR029052">
    <property type="entry name" value="Metallo-depent_PP-like"/>
</dbReference>
<evidence type="ECO:0000313" key="6">
    <source>
        <dbReference type="Proteomes" id="UP001597493"/>
    </source>
</evidence>
<dbReference type="InterPro" id="IPR006179">
    <property type="entry name" value="5_nucleotidase/apyrase"/>
</dbReference>
<proteinExistence type="inferred from homology"/>
<name>A0ABW5QRI5_9BACL</name>
<dbReference type="Pfam" id="PF00149">
    <property type="entry name" value="Metallophos"/>
    <property type="match status" value="1"/>
</dbReference>
<dbReference type="Proteomes" id="UP001597493">
    <property type="component" value="Unassembled WGS sequence"/>
</dbReference>
<keyword evidence="2" id="KW-0547">Nucleotide-binding</keyword>
<dbReference type="PRINTS" id="PR01607">
    <property type="entry name" value="APYRASEFAMLY"/>
</dbReference>
<sequence length="477" mass="51862">MEDARHVPAKLIIIHSNDIHSRLENAARIASFIAEERNKHGAEHVLALDIGDHIDRMRPETEGSDGAVNVELLNEAGYDAVTLGNNEGLTYTPDIIGNVYRERAKFPVVCANLHRLPGDASPDWLLPNVVIRRGGLNVGLIGVTANFHDFYTLIGWKSGDPLTAVAEQVGRLRANVDIIAVMSHVGLNFDRKLAETVPGIDLIMGGHTHHLLEEPLVIGGTTICAAGKHGEYAGRVEISVDEAGRPVMRASCVASEGWAESPKAADLIERFRRSASIRLSRVVARLEEPLQASTEGESPLGNLLAAGLRRWTGTKIGLVNTGQLLEGLPAGDVTEGMLHALCPSPINPCKLLLKGSDLLEALEESLRPEYTEKAIKGFGFRGRVLGSLAVDGMEVVYGGKDGGIVSVTVGGEPLESEKLYEVGTIDMFTFKIGYESLARSEQIIYYLPEFIRHVLAEELQDKQALGDCRRKRWVKQA</sequence>
<dbReference type="PANTHER" id="PTHR11575:SF23">
    <property type="entry name" value="5-NUCLEOTIDASE FAMILY PROTEIN"/>
    <property type="match status" value="1"/>
</dbReference>